<keyword evidence="1" id="KW-1133">Transmembrane helix</keyword>
<accession>A0A5B0VKA8</accession>
<keyword evidence="1" id="KW-0472">Membrane</keyword>
<proteinExistence type="predicted"/>
<name>A0A5B0VKA8_9GAMM</name>
<sequence>MFIKTIIHIAQLIMVNLQCRSSRIGGKQAGASALEYLVLAAILIVILGVALNNDTVQAKIQSMFEGLFDSAADQAPAA</sequence>
<reference evidence="2 3" key="1">
    <citation type="submission" date="2019-08" db="EMBL/GenBank/DDBJ databases">
        <title>Marinobacter ZYF650 sp. nov., a marine bacterium isolated from seawater of the Mariana trench.</title>
        <authorList>
            <person name="Ahmad W."/>
        </authorList>
    </citation>
    <scope>NUCLEOTIDE SEQUENCE [LARGE SCALE GENOMIC DNA]</scope>
    <source>
        <strain evidence="2 3">ZYF650</strain>
    </source>
</reference>
<feature type="transmembrane region" description="Helical" evidence="1">
    <location>
        <begin position="33"/>
        <end position="51"/>
    </location>
</feature>
<organism evidence="2 3">
    <name type="scientific">Marinobacter salinexigens</name>
    <dbReference type="NCBI Taxonomy" id="2919747"/>
    <lineage>
        <taxon>Bacteria</taxon>
        <taxon>Pseudomonadati</taxon>
        <taxon>Pseudomonadota</taxon>
        <taxon>Gammaproteobacteria</taxon>
        <taxon>Pseudomonadales</taxon>
        <taxon>Marinobacteraceae</taxon>
        <taxon>Marinobacter</taxon>
    </lineage>
</organism>
<dbReference type="AlphaFoldDB" id="A0A5B0VKA8"/>
<gene>
    <name evidence="2" type="ORF">FWJ25_09210</name>
</gene>
<comment type="caution">
    <text evidence="2">The sequence shown here is derived from an EMBL/GenBank/DDBJ whole genome shotgun (WGS) entry which is preliminary data.</text>
</comment>
<dbReference type="EMBL" id="VTUU01000003">
    <property type="protein sequence ID" value="KAA1174401.1"/>
    <property type="molecule type" value="Genomic_DNA"/>
</dbReference>
<keyword evidence="1" id="KW-0812">Transmembrane</keyword>
<evidence type="ECO:0000256" key="1">
    <source>
        <dbReference type="SAM" id="Phobius"/>
    </source>
</evidence>
<protein>
    <submittedName>
        <fullName evidence="2">Uncharacterized protein</fullName>
    </submittedName>
</protein>
<dbReference type="Proteomes" id="UP000323161">
    <property type="component" value="Unassembled WGS sequence"/>
</dbReference>
<evidence type="ECO:0000313" key="3">
    <source>
        <dbReference type="Proteomes" id="UP000323161"/>
    </source>
</evidence>
<dbReference type="RefSeq" id="WP_149599966.1">
    <property type="nucleotide sequence ID" value="NZ_VTUU01000003.1"/>
</dbReference>
<keyword evidence="3" id="KW-1185">Reference proteome</keyword>
<evidence type="ECO:0000313" key="2">
    <source>
        <dbReference type="EMBL" id="KAA1174401.1"/>
    </source>
</evidence>